<dbReference type="EMBL" id="MHIX01000034">
    <property type="protein sequence ID" value="OGY58790.1"/>
    <property type="molecule type" value="Genomic_DNA"/>
</dbReference>
<evidence type="ECO:0000256" key="1">
    <source>
        <dbReference type="SAM" id="Phobius"/>
    </source>
</evidence>
<evidence type="ECO:0000313" key="3">
    <source>
        <dbReference type="Proteomes" id="UP000178515"/>
    </source>
</evidence>
<evidence type="ECO:0008006" key="4">
    <source>
        <dbReference type="Google" id="ProtNLM"/>
    </source>
</evidence>
<feature type="transmembrane region" description="Helical" evidence="1">
    <location>
        <begin position="31"/>
        <end position="50"/>
    </location>
</feature>
<gene>
    <name evidence="2" type="ORF">A3F24_01300</name>
</gene>
<dbReference type="Proteomes" id="UP000178515">
    <property type="component" value="Unassembled WGS sequence"/>
</dbReference>
<keyword evidence="1" id="KW-0812">Transmembrane</keyword>
<name>A0A1G1Z4H3_9BACT</name>
<dbReference type="Pfam" id="PF04020">
    <property type="entry name" value="Phage_holin_4_2"/>
    <property type="match status" value="1"/>
</dbReference>
<evidence type="ECO:0000313" key="2">
    <source>
        <dbReference type="EMBL" id="OGY58790.1"/>
    </source>
</evidence>
<dbReference type="PANTHER" id="PTHR37309:SF1">
    <property type="entry name" value="SLR0284 PROTEIN"/>
    <property type="match status" value="1"/>
</dbReference>
<keyword evidence="1" id="KW-1133">Transmembrane helix</keyword>
<protein>
    <recommendedName>
        <fullName evidence="4">Phage holin family protein</fullName>
    </recommendedName>
</protein>
<reference evidence="2 3" key="1">
    <citation type="journal article" date="2016" name="Nat. Commun.">
        <title>Thousands of microbial genomes shed light on interconnected biogeochemical processes in an aquifer system.</title>
        <authorList>
            <person name="Anantharaman K."/>
            <person name="Brown C.T."/>
            <person name="Hug L.A."/>
            <person name="Sharon I."/>
            <person name="Castelle C.J."/>
            <person name="Probst A.J."/>
            <person name="Thomas B.C."/>
            <person name="Singh A."/>
            <person name="Wilkins M.J."/>
            <person name="Karaoz U."/>
            <person name="Brodie E.L."/>
            <person name="Williams K.H."/>
            <person name="Hubbard S.S."/>
            <person name="Banfield J.F."/>
        </authorList>
    </citation>
    <scope>NUCLEOTIDE SEQUENCE [LARGE SCALE GENOMIC DNA]</scope>
</reference>
<dbReference type="InterPro" id="IPR007165">
    <property type="entry name" value="Phage_holin_4_2"/>
</dbReference>
<dbReference type="AlphaFoldDB" id="A0A1G1Z4H3"/>
<feature type="transmembrane region" description="Helical" evidence="1">
    <location>
        <begin position="57"/>
        <end position="81"/>
    </location>
</feature>
<comment type="caution">
    <text evidence="2">The sequence shown here is derived from an EMBL/GenBank/DDBJ whole genome shotgun (WGS) entry which is preliminary data.</text>
</comment>
<dbReference type="STRING" id="1797689.A3F24_01300"/>
<proteinExistence type="predicted"/>
<organism evidence="2 3">
    <name type="scientific">Candidatus Colwellbacteria bacterium RIFCSPHIGHO2_12_FULL_44_17</name>
    <dbReference type="NCBI Taxonomy" id="1797689"/>
    <lineage>
        <taxon>Bacteria</taxon>
        <taxon>Candidatus Colwelliibacteriota</taxon>
    </lineage>
</organism>
<feature type="transmembrane region" description="Helical" evidence="1">
    <location>
        <begin position="87"/>
        <end position="110"/>
    </location>
</feature>
<keyword evidence="1" id="KW-0472">Membrane</keyword>
<sequence length="121" mass="13262">MIPKLIFVILSNGAALYLADRFIDGFAVYPPQFQSFFIAALVFGVVNITVRPLLKLLFTPLIILTLGLATILVNVIVLKFLDIISDVVMISGTLPLLYATLLIAVVNGVLHSIINHRDSKQ</sequence>
<dbReference type="PANTHER" id="PTHR37309">
    <property type="entry name" value="SLR0284 PROTEIN"/>
    <property type="match status" value="1"/>
</dbReference>
<accession>A0A1G1Z4H3</accession>